<dbReference type="InterPro" id="IPR032333">
    <property type="entry name" value="DUF4857"/>
</dbReference>
<keyword evidence="1" id="KW-0812">Transmembrane</keyword>
<reference evidence="2" key="1">
    <citation type="submission" date="2022-11" db="EMBL/GenBank/DDBJ databases">
        <title>Marilongibacter aestuarii gen. nov., sp. nov., isolated from tidal flat sediment.</title>
        <authorList>
            <person name="Jiayan W."/>
        </authorList>
    </citation>
    <scope>NUCLEOTIDE SEQUENCE</scope>
    <source>
        <strain evidence="2">Z1-6</strain>
    </source>
</reference>
<dbReference type="Proteomes" id="UP001145087">
    <property type="component" value="Unassembled WGS sequence"/>
</dbReference>
<sequence length="411" mass="48037">MVKLSRYFLVIIAIIGFGIALPKLYWVAFAQPIRAPFIQYSCIDHDFMLLRSGDEVTRTNSKGDTFTREEYENKLPLMYTRQLLMNNTMPDSIDGVEMDMHDISNNRSTFRVRPKEIHAPLPTLFPLFESQSGRANLEMPKDFFRITWRMEFIDAESNKVDEEKSRMFSAVLYKRGFKFPAKSINGLPTTRKSCDEGYLVIDSADQLFHIKLVKGLPFVEKAELPEGLKFRSINCVDFKDKFYYAYLFSTDNHVYVLTQYDYQLVKLDVENINPEENEIRIYGDLFNYNVISTGEGEITSQVLDKDYNKVNEYNEIWPVRDERKEGKVAQLLFPAQLKMTNSNSSYVRFFFEANKSFNWIFLSLLLMATQFMIIRKRKENIKNQLVDLGIIAVTGIFGFIAVNFFPNKFFK</sequence>
<feature type="transmembrane region" description="Helical" evidence="1">
    <location>
        <begin position="385"/>
        <end position="405"/>
    </location>
</feature>
<comment type="caution">
    <text evidence="2">The sequence shown here is derived from an EMBL/GenBank/DDBJ whole genome shotgun (WGS) entry which is preliminary data.</text>
</comment>
<dbReference type="Pfam" id="PF16149">
    <property type="entry name" value="DUF4857"/>
    <property type="match status" value="1"/>
</dbReference>
<keyword evidence="3" id="KW-1185">Reference proteome</keyword>
<evidence type="ECO:0000313" key="2">
    <source>
        <dbReference type="EMBL" id="MCY1719161.1"/>
    </source>
</evidence>
<keyword evidence="1" id="KW-0472">Membrane</keyword>
<proteinExistence type="predicted"/>
<accession>A0A9X3J581</accession>
<evidence type="ECO:0000313" key="3">
    <source>
        <dbReference type="Proteomes" id="UP001145087"/>
    </source>
</evidence>
<gene>
    <name evidence="2" type="ORF">OU798_02340</name>
</gene>
<keyword evidence="1" id="KW-1133">Transmembrane helix</keyword>
<protein>
    <submittedName>
        <fullName evidence="2">DUF4857 domain-containing protein</fullName>
    </submittedName>
</protein>
<dbReference type="RefSeq" id="WP_343331497.1">
    <property type="nucleotide sequence ID" value="NZ_JAPOHD010000005.1"/>
</dbReference>
<dbReference type="EMBL" id="JAPOHD010000005">
    <property type="protein sequence ID" value="MCY1719161.1"/>
    <property type="molecule type" value="Genomic_DNA"/>
</dbReference>
<evidence type="ECO:0000256" key="1">
    <source>
        <dbReference type="SAM" id="Phobius"/>
    </source>
</evidence>
<feature type="transmembrane region" description="Helical" evidence="1">
    <location>
        <begin position="7"/>
        <end position="28"/>
    </location>
</feature>
<feature type="transmembrane region" description="Helical" evidence="1">
    <location>
        <begin position="356"/>
        <end position="373"/>
    </location>
</feature>
<dbReference type="AlphaFoldDB" id="A0A9X3J581"/>
<organism evidence="2 3">
    <name type="scientific">Draconibacterium aestuarii</name>
    <dbReference type="NCBI Taxonomy" id="2998507"/>
    <lineage>
        <taxon>Bacteria</taxon>
        <taxon>Pseudomonadati</taxon>
        <taxon>Bacteroidota</taxon>
        <taxon>Bacteroidia</taxon>
        <taxon>Marinilabiliales</taxon>
        <taxon>Prolixibacteraceae</taxon>
        <taxon>Draconibacterium</taxon>
    </lineage>
</organism>
<name>A0A9X3J581_9BACT</name>